<protein>
    <submittedName>
        <fullName evidence="1">Uncharacterized protein</fullName>
    </submittedName>
</protein>
<dbReference type="VEuPathDB" id="FungiDB:H310_12153"/>
<name>A0A024TJB5_9STRA</name>
<dbReference type="EMBL" id="KI913987">
    <property type="protein sequence ID" value="ETV94153.1"/>
    <property type="molecule type" value="Genomic_DNA"/>
</dbReference>
<dbReference type="RefSeq" id="XP_008877356.1">
    <property type="nucleotide sequence ID" value="XM_008879134.1"/>
</dbReference>
<dbReference type="AlphaFoldDB" id="A0A024TJB5"/>
<evidence type="ECO:0000313" key="1">
    <source>
        <dbReference type="EMBL" id="ETV94153.1"/>
    </source>
</evidence>
<proteinExistence type="predicted"/>
<sequence>MYVHSRRRPPQSACSHRSHLCATSAESPVRVAVRHCMATLCEDAIALHDAVYAVATLFTSTLASCRTVVDWAGREMEKALLAAPPSTAGETCPLAQDTAQSFKAIARRNKAAKRKKKRAIANEYNVPSSQCHAWSTERNDHHRGGSILDATPDREQQCVHTFHGHRGLLWHATTRQL</sequence>
<gene>
    <name evidence="1" type="ORF">H310_12153</name>
</gene>
<accession>A0A024TJB5</accession>
<reference evidence="1" key="1">
    <citation type="submission" date="2013-12" db="EMBL/GenBank/DDBJ databases">
        <title>The Genome Sequence of Aphanomyces invadans NJM9701.</title>
        <authorList>
            <consortium name="The Broad Institute Genomics Platform"/>
            <person name="Russ C."/>
            <person name="Tyler B."/>
            <person name="van West P."/>
            <person name="Dieguez-Uribeondo J."/>
            <person name="Young S.K."/>
            <person name="Zeng Q."/>
            <person name="Gargeya S."/>
            <person name="Fitzgerald M."/>
            <person name="Abouelleil A."/>
            <person name="Alvarado L."/>
            <person name="Chapman S.B."/>
            <person name="Gainer-Dewar J."/>
            <person name="Goldberg J."/>
            <person name="Griggs A."/>
            <person name="Gujja S."/>
            <person name="Hansen M."/>
            <person name="Howarth C."/>
            <person name="Imamovic A."/>
            <person name="Ireland A."/>
            <person name="Larimer J."/>
            <person name="McCowan C."/>
            <person name="Murphy C."/>
            <person name="Pearson M."/>
            <person name="Poon T.W."/>
            <person name="Priest M."/>
            <person name="Roberts A."/>
            <person name="Saif S."/>
            <person name="Shea T."/>
            <person name="Sykes S."/>
            <person name="Wortman J."/>
            <person name="Nusbaum C."/>
            <person name="Birren B."/>
        </authorList>
    </citation>
    <scope>NUCLEOTIDE SEQUENCE [LARGE SCALE GENOMIC DNA]</scope>
    <source>
        <strain evidence="1">NJM9701</strain>
    </source>
</reference>
<dbReference type="GeneID" id="20089203"/>
<organism evidence="1">
    <name type="scientific">Aphanomyces invadans</name>
    <dbReference type="NCBI Taxonomy" id="157072"/>
    <lineage>
        <taxon>Eukaryota</taxon>
        <taxon>Sar</taxon>
        <taxon>Stramenopiles</taxon>
        <taxon>Oomycota</taxon>
        <taxon>Saprolegniomycetes</taxon>
        <taxon>Saprolegniales</taxon>
        <taxon>Verrucalvaceae</taxon>
        <taxon>Aphanomyces</taxon>
    </lineage>
</organism>